<dbReference type="Pfam" id="PF07705">
    <property type="entry name" value="CARDB"/>
    <property type="match status" value="1"/>
</dbReference>
<dbReference type="InterPro" id="IPR026444">
    <property type="entry name" value="Secre_tail"/>
</dbReference>
<feature type="signal peptide" evidence="1">
    <location>
        <begin position="1"/>
        <end position="34"/>
    </location>
</feature>
<dbReference type="CDD" id="cd00063">
    <property type="entry name" value="FN3"/>
    <property type="match status" value="1"/>
</dbReference>
<evidence type="ECO:0000259" key="2">
    <source>
        <dbReference type="PROSITE" id="PS50853"/>
    </source>
</evidence>
<name>A0A927BAQ0_9BACT</name>
<dbReference type="EMBL" id="JACXAD010000002">
    <property type="protein sequence ID" value="MBD2766830.1"/>
    <property type="molecule type" value="Genomic_DNA"/>
</dbReference>
<dbReference type="Proteomes" id="UP000612233">
    <property type="component" value="Unassembled WGS sequence"/>
</dbReference>
<dbReference type="InterPro" id="IPR003961">
    <property type="entry name" value="FN3_dom"/>
</dbReference>
<gene>
    <name evidence="3" type="ORF">IC235_02860</name>
</gene>
<feature type="domain" description="Fibronectin type-III" evidence="2">
    <location>
        <begin position="222"/>
        <end position="311"/>
    </location>
</feature>
<dbReference type="Pfam" id="PF23759">
    <property type="entry name" value="GBD_T9SS_assoc"/>
    <property type="match status" value="1"/>
</dbReference>
<dbReference type="SUPFAM" id="SSF49265">
    <property type="entry name" value="Fibronectin type III"/>
    <property type="match status" value="1"/>
</dbReference>
<proteinExistence type="predicted"/>
<keyword evidence="4" id="KW-1185">Reference proteome</keyword>
<evidence type="ECO:0000313" key="4">
    <source>
        <dbReference type="Proteomes" id="UP000612233"/>
    </source>
</evidence>
<dbReference type="InterPro" id="IPR011635">
    <property type="entry name" value="CARDB"/>
</dbReference>
<reference evidence="3" key="1">
    <citation type="submission" date="2020-09" db="EMBL/GenBank/DDBJ databases">
        <authorList>
            <person name="Kim M.K."/>
        </authorList>
    </citation>
    <scope>NUCLEOTIDE SEQUENCE</scope>
    <source>
        <strain evidence="3">BT664</strain>
    </source>
</reference>
<dbReference type="RefSeq" id="WP_191003651.1">
    <property type="nucleotide sequence ID" value="NZ_JACXAD010000002.1"/>
</dbReference>
<organism evidence="3 4">
    <name type="scientific">Hymenobacter montanus</name>
    <dbReference type="NCBI Taxonomy" id="2771359"/>
    <lineage>
        <taxon>Bacteria</taxon>
        <taxon>Pseudomonadati</taxon>
        <taxon>Bacteroidota</taxon>
        <taxon>Cytophagia</taxon>
        <taxon>Cytophagales</taxon>
        <taxon>Hymenobacteraceae</taxon>
        <taxon>Hymenobacter</taxon>
    </lineage>
</organism>
<feature type="chain" id="PRO_5037112015" evidence="1">
    <location>
        <begin position="35"/>
        <end position="808"/>
    </location>
</feature>
<keyword evidence="1" id="KW-0732">Signal</keyword>
<dbReference type="Gene3D" id="2.60.40.10">
    <property type="entry name" value="Immunoglobulins"/>
    <property type="match status" value="2"/>
</dbReference>
<dbReference type="Pfam" id="PF00041">
    <property type="entry name" value="fn3"/>
    <property type="match status" value="1"/>
</dbReference>
<protein>
    <submittedName>
        <fullName evidence="3">T9SS type A sorting domain-containing protein</fullName>
    </submittedName>
</protein>
<dbReference type="InterPro" id="IPR013783">
    <property type="entry name" value="Ig-like_fold"/>
</dbReference>
<sequence>MKTRFYACSLKTSGQWRRLTALAAGLLLAPAAWAQIQVPAGNPNDGTSRRPLGTYYGYERSALIYTAAEIATSGTLTQLAFYLNAVNTPGAAPTKVYLKTVSNSTFAGATTVAAEETGATLVYDATIPAAAFTANTWITLPLTTPFAYNGTSNLEVIVETNATGGGNEGLTNKAFRYTITSAGGNRAQFWNADNTAPAGNGILSLLRPNIQLTGLAPLTCPFVTALSVSNITTSSAQVSFTPGAGNTSYTVTYTPVGGATTTITPAPTASPVSLTGLAEGTTYTVTIVSNCSGGASPLLTTSFTTAITPPANDNCAVATVLAPAAACTPTITTNRGATTSTGVPPPNSSATGCFVANTPVTNDVWYSIVVPASGGVTVTTSAVTGSPLNDTGMTLYTGTCGALTEVACSDDQSSTNFFSSARAIGLTPGSTVYARVWSFGTTPTGQFGICAVPVPANDAAVQTIYAMGKVLNGASQVVQAVITNTGGLPLSARSVTLSVTGVTTFTNTQTIATLAPGASTTVSFAAYTPNTVGTNTLTVTLPTDDVATNNARTYSQLVTTNTLSYLVNGQPVTASVGVDGSTPGGTLAVKYLNSTTATLGEAKLSFLATAVTPSTYQVVVLNATPAGLPGAVVFTSPTLTRPTAAGVVSVPLTGTTVTGPFFVGLKEVSGNVGIGYQVEDPLRPGIFYYQLSAGGPWQDVNTTPLKTRLGIEVTFSTVSASSSAALSQAISVFPNPSTGRVTLEIREAKAQGPLQVQVTNLLGQVVHTAYVRDNAQNPLDLSGLAEGVYVLRVQTGSEYTIRQLVLTK</sequence>
<evidence type="ECO:0000256" key="1">
    <source>
        <dbReference type="SAM" id="SignalP"/>
    </source>
</evidence>
<comment type="caution">
    <text evidence="3">The sequence shown here is derived from an EMBL/GenBank/DDBJ whole genome shotgun (WGS) entry which is preliminary data.</text>
</comment>
<dbReference type="InterPro" id="IPR056600">
    <property type="entry name" value="GBD_T9SS_assoc"/>
</dbReference>
<dbReference type="Pfam" id="PF18962">
    <property type="entry name" value="Por_Secre_tail"/>
    <property type="match status" value="1"/>
</dbReference>
<dbReference type="AlphaFoldDB" id="A0A927BAQ0"/>
<dbReference type="SMART" id="SM00060">
    <property type="entry name" value="FN3"/>
    <property type="match status" value="1"/>
</dbReference>
<dbReference type="NCBIfam" id="TIGR04183">
    <property type="entry name" value="Por_Secre_tail"/>
    <property type="match status" value="1"/>
</dbReference>
<dbReference type="PROSITE" id="PS50853">
    <property type="entry name" value="FN3"/>
    <property type="match status" value="1"/>
</dbReference>
<evidence type="ECO:0000313" key="3">
    <source>
        <dbReference type="EMBL" id="MBD2766830.1"/>
    </source>
</evidence>
<accession>A0A927BAQ0</accession>
<dbReference type="InterPro" id="IPR036116">
    <property type="entry name" value="FN3_sf"/>
</dbReference>